<dbReference type="InterPro" id="IPR015867">
    <property type="entry name" value="N-reg_PII/ATP_PRibTrfase_C"/>
</dbReference>
<organism evidence="6 7">
    <name type="scientific">Mammaliicoccus lentus</name>
    <name type="common">Staphylococcus lentus</name>
    <dbReference type="NCBI Taxonomy" id="42858"/>
    <lineage>
        <taxon>Bacteria</taxon>
        <taxon>Bacillati</taxon>
        <taxon>Bacillota</taxon>
        <taxon>Bacilli</taxon>
        <taxon>Bacillales</taxon>
        <taxon>Staphylococcaceae</taxon>
        <taxon>Mammaliicoccus</taxon>
    </lineage>
</organism>
<dbReference type="PANTHER" id="PTHR13799">
    <property type="entry name" value="NGG1 INTERACTING FACTOR 3"/>
    <property type="match status" value="1"/>
</dbReference>
<dbReference type="Gene3D" id="3.40.1390.30">
    <property type="entry name" value="NIF3 (NGG1p interacting factor 3)-like"/>
    <property type="match status" value="1"/>
</dbReference>
<dbReference type="GO" id="GO:0005737">
    <property type="term" value="C:cytoplasm"/>
    <property type="evidence" value="ECO:0007669"/>
    <property type="project" value="TreeGrafter"/>
</dbReference>
<reference evidence="6" key="1">
    <citation type="journal article" date="2023" name="Antibiotics">
        <title>Prevalence and Molecular Characterization of Methicillin-Resistant Staphylococci (MRS) and Mammaliicocci (MRM) in Dromedary Camels from Algeria: First Detection of SCCmec-mecC Hybrid in Methicillin-Resistant Mammaliicoccus lentus.</title>
        <authorList>
            <person name="Belhout C."/>
            <person name="Boyen F."/>
            <person name="Vereecke N."/>
            <person name="Theuns S."/>
            <person name="Taibi N."/>
            <person name="Stegger M."/>
            <person name="de la Fe-Rodriguez P.Y."/>
            <person name="Bouayad L."/>
            <person name="Elgroud R."/>
            <person name="Butaye P."/>
        </authorList>
    </citation>
    <scope>NUCLEOTIDE SEQUENCE</scope>
    <source>
        <strain evidence="6">7048</strain>
    </source>
</reference>
<dbReference type="InterPro" id="IPR002678">
    <property type="entry name" value="DUF34/NIF3"/>
</dbReference>
<sequence length="363" mass="40883">MIIKDLLQVIDKHVPFSSSESWDNVGLLIGNQENEVNGILTTLDCTNEVVDEAIEQNINTIIAHHPLIFKGVQNITNDSYGPIIRKLIQNDIQLIALHTNLDVYDKGVSYMIGQKIGLTNMEILDKQNETYYKLQIFIPDENVEEMKKAFDNHQLAQTEEYSNVFFQSQGKGQFKPSENANPHIGTSNKTEIVYETKLELMIDGKDKALATRLLYEYHPYEEPVFDFIKMEKASSVGLGIIGELPQELSVEDFVGHYKTQLDIPAVRFIGDKKAAIKRIAIVGGAGIGYAHIAKNKQADLFITGDVKHHEALDSIMDGINVLDANHYSEYVMKDGLKSLLEDWTNGEINVVSSNINTDPYEYM</sequence>
<feature type="binding site" evidence="5">
    <location>
        <position position="102"/>
    </location>
    <ligand>
        <name>a divalent metal cation</name>
        <dbReference type="ChEBI" id="CHEBI:60240"/>
        <label>1</label>
    </ligand>
</feature>
<dbReference type="PIRSF" id="PIRSF037489">
    <property type="entry name" value="UCP037489_NIF3_YqfO"/>
    <property type="match status" value="1"/>
</dbReference>
<dbReference type="GO" id="GO:0046872">
    <property type="term" value="F:metal ion binding"/>
    <property type="evidence" value="ECO:0007669"/>
    <property type="project" value="UniProtKB-UniRule"/>
</dbReference>
<dbReference type="Pfam" id="PF01784">
    <property type="entry name" value="DUF34_NIF3"/>
    <property type="match status" value="1"/>
</dbReference>
<dbReference type="AlphaFoldDB" id="A0AAX3W1C4"/>
<feature type="binding site" evidence="5">
    <location>
        <position position="329"/>
    </location>
    <ligand>
        <name>a divalent metal cation</name>
        <dbReference type="ChEBI" id="CHEBI:60240"/>
        <label>1</label>
    </ligand>
</feature>
<feature type="binding site" evidence="5">
    <location>
        <position position="64"/>
    </location>
    <ligand>
        <name>a divalent metal cation</name>
        <dbReference type="ChEBI" id="CHEBI:60240"/>
        <label>2</label>
    </ligand>
</feature>
<feature type="binding site" evidence="5">
    <location>
        <position position="65"/>
    </location>
    <ligand>
        <name>a divalent metal cation</name>
        <dbReference type="ChEBI" id="CHEBI:60240"/>
        <label>1</label>
    </ligand>
</feature>
<name>A0AAX3W1C4_MAMLE</name>
<gene>
    <name evidence="6" type="ORF">PYH69_08005</name>
</gene>
<evidence type="ECO:0000256" key="2">
    <source>
        <dbReference type="ARBA" id="ARBA00022112"/>
    </source>
</evidence>
<dbReference type="RefSeq" id="WP_282461091.1">
    <property type="nucleotide sequence ID" value="NZ_CP116807.1"/>
</dbReference>
<dbReference type="EMBL" id="CP118848">
    <property type="protein sequence ID" value="WHI58701.1"/>
    <property type="molecule type" value="Genomic_DNA"/>
</dbReference>
<evidence type="ECO:0000256" key="4">
    <source>
        <dbReference type="PIRNR" id="PIRNR037489"/>
    </source>
</evidence>
<protein>
    <recommendedName>
        <fullName evidence="2 4">GTP cyclohydrolase 1 type 2 homolog</fullName>
    </recommendedName>
</protein>
<proteinExistence type="inferred from homology"/>
<dbReference type="Proteomes" id="UP001223261">
    <property type="component" value="Chromosome"/>
</dbReference>
<dbReference type="FunFam" id="3.40.1390.30:FF:000001">
    <property type="entry name" value="GTP cyclohydrolase 1 type 2"/>
    <property type="match status" value="1"/>
</dbReference>
<dbReference type="InterPro" id="IPR036069">
    <property type="entry name" value="DUF34/NIF3_sf"/>
</dbReference>
<evidence type="ECO:0000313" key="7">
    <source>
        <dbReference type="Proteomes" id="UP001223261"/>
    </source>
</evidence>
<keyword evidence="3 4" id="KW-0479">Metal-binding</keyword>
<dbReference type="NCBIfam" id="TIGR00486">
    <property type="entry name" value="YbgI_SA1388"/>
    <property type="match status" value="1"/>
</dbReference>
<evidence type="ECO:0000256" key="5">
    <source>
        <dbReference type="PIRSR" id="PIRSR602678-1"/>
    </source>
</evidence>
<dbReference type="Gene3D" id="3.30.70.120">
    <property type="match status" value="1"/>
</dbReference>
<dbReference type="SUPFAM" id="SSF102705">
    <property type="entry name" value="NIF3 (NGG1p interacting factor 3)-like"/>
    <property type="match status" value="1"/>
</dbReference>
<dbReference type="PANTHER" id="PTHR13799:SF14">
    <property type="entry name" value="GTP CYCLOHYDROLASE 1 TYPE 2 HOMOLOG"/>
    <property type="match status" value="1"/>
</dbReference>
<accession>A0AAX3W1C4</accession>
<evidence type="ECO:0000256" key="3">
    <source>
        <dbReference type="ARBA" id="ARBA00022723"/>
    </source>
</evidence>
<comment type="similarity">
    <text evidence="1 4">Belongs to the GTP cyclohydrolase I type 2/NIF3 family.</text>
</comment>
<evidence type="ECO:0000313" key="6">
    <source>
        <dbReference type="EMBL" id="WHI58701.1"/>
    </source>
</evidence>
<dbReference type="InterPro" id="IPR017221">
    <property type="entry name" value="DUF34/NIF3_bac"/>
</dbReference>
<feature type="binding site" evidence="5">
    <location>
        <position position="326"/>
    </location>
    <ligand>
        <name>a divalent metal cation</name>
        <dbReference type="ChEBI" id="CHEBI:60240"/>
        <label>1</label>
    </ligand>
</feature>
<evidence type="ECO:0000256" key="1">
    <source>
        <dbReference type="ARBA" id="ARBA00006964"/>
    </source>
</evidence>